<evidence type="ECO:0000256" key="3">
    <source>
        <dbReference type="ARBA" id="ARBA00023002"/>
    </source>
</evidence>
<gene>
    <name evidence="7" type="ORF">Nepgr_000859</name>
</gene>
<evidence type="ECO:0000256" key="1">
    <source>
        <dbReference type="ARBA" id="ARBA00008056"/>
    </source>
</evidence>
<reference evidence="7" key="1">
    <citation type="submission" date="2023-05" db="EMBL/GenBank/DDBJ databases">
        <title>Nepenthes gracilis genome sequencing.</title>
        <authorList>
            <person name="Fukushima K."/>
        </authorList>
    </citation>
    <scope>NUCLEOTIDE SEQUENCE</scope>
    <source>
        <strain evidence="7">SING2019-196</strain>
    </source>
</reference>
<evidence type="ECO:0000259" key="6">
    <source>
        <dbReference type="PROSITE" id="PS51471"/>
    </source>
</evidence>
<name>A0AAD3P545_NEPGR</name>
<keyword evidence="4 5" id="KW-0408">Iron</keyword>
<proteinExistence type="inferred from homology"/>
<dbReference type="GO" id="GO:0051213">
    <property type="term" value="F:dioxygenase activity"/>
    <property type="evidence" value="ECO:0007669"/>
    <property type="project" value="UniProtKB-ARBA"/>
</dbReference>
<dbReference type="SUPFAM" id="SSF51197">
    <property type="entry name" value="Clavaminate synthase-like"/>
    <property type="match status" value="1"/>
</dbReference>
<evidence type="ECO:0000313" key="8">
    <source>
        <dbReference type="Proteomes" id="UP001279734"/>
    </source>
</evidence>
<dbReference type="InterPro" id="IPR044861">
    <property type="entry name" value="IPNS-like_FE2OG_OXY"/>
</dbReference>
<sequence length="372" mass="42042">MPSPSLGGEAGAAAYDRKSELKAFDESKAGVKGLLDSGLSKVPQIFINQQEHNRPSESSDQKSQLAIPVIDLAGIEDDAEKRREVVKNVADASEKWGFFQVVNHGISQSMMDEVLEGVRRFNELDVEEKKKFYTRDYSNKFVFNSNYYLYQGPVTNWRDTFMCYMAPSPPEPETFPTVCRKIMMEYAKHAMKLGLTLFELVSEALGLNPNHLKEMDCAEQLMLLGHYYPPCPEPEVTIGFGKHADNDFLTVLIQDQVGGLQILHDNEWVDVPYVPGALVINNGDLLQLVSNNKFKSVHHRVQAQNVGSRVSMAAFFRSDWDNMRLYGPIKEILSEENPPIYGETTSKSYLDYYYTTGQDGSPALEHYKLTNL</sequence>
<dbReference type="Pfam" id="PF03171">
    <property type="entry name" value="2OG-FeII_Oxy"/>
    <property type="match status" value="1"/>
</dbReference>
<dbReference type="PANTHER" id="PTHR10209">
    <property type="entry name" value="OXIDOREDUCTASE, 2OG-FE II OXYGENASE FAMILY PROTEIN"/>
    <property type="match status" value="1"/>
</dbReference>
<dbReference type="Pfam" id="PF14226">
    <property type="entry name" value="DIOX_N"/>
    <property type="match status" value="1"/>
</dbReference>
<dbReference type="InterPro" id="IPR027443">
    <property type="entry name" value="IPNS-like_sf"/>
</dbReference>
<accession>A0AAD3P545</accession>
<dbReference type="Proteomes" id="UP001279734">
    <property type="component" value="Unassembled WGS sequence"/>
</dbReference>
<evidence type="ECO:0000256" key="5">
    <source>
        <dbReference type="RuleBase" id="RU003682"/>
    </source>
</evidence>
<dbReference type="PANTHER" id="PTHR10209:SF884">
    <property type="entry name" value="1-AMINOCYCLOPROPANE-1-CARBOXYLATE OXIDASE HOMOLOG 1-LIKE"/>
    <property type="match status" value="1"/>
</dbReference>
<organism evidence="7 8">
    <name type="scientific">Nepenthes gracilis</name>
    <name type="common">Slender pitcher plant</name>
    <dbReference type="NCBI Taxonomy" id="150966"/>
    <lineage>
        <taxon>Eukaryota</taxon>
        <taxon>Viridiplantae</taxon>
        <taxon>Streptophyta</taxon>
        <taxon>Embryophyta</taxon>
        <taxon>Tracheophyta</taxon>
        <taxon>Spermatophyta</taxon>
        <taxon>Magnoliopsida</taxon>
        <taxon>eudicotyledons</taxon>
        <taxon>Gunneridae</taxon>
        <taxon>Pentapetalae</taxon>
        <taxon>Caryophyllales</taxon>
        <taxon>Nepenthaceae</taxon>
        <taxon>Nepenthes</taxon>
    </lineage>
</organism>
<dbReference type="FunFam" id="2.60.120.330:FF:000005">
    <property type="entry name" value="1-aminocyclopropane-1-carboxylate oxidase homolog 1"/>
    <property type="match status" value="1"/>
</dbReference>
<keyword evidence="2 5" id="KW-0479">Metal-binding</keyword>
<dbReference type="InterPro" id="IPR026992">
    <property type="entry name" value="DIOX_N"/>
</dbReference>
<dbReference type="InterPro" id="IPR005123">
    <property type="entry name" value="Oxoglu/Fe-dep_dioxygenase_dom"/>
</dbReference>
<evidence type="ECO:0000313" key="7">
    <source>
        <dbReference type="EMBL" id="GMG99019.1"/>
    </source>
</evidence>
<keyword evidence="8" id="KW-1185">Reference proteome</keyword>
<protein>
    <recommendedName>
        <fullName evidence="6">Fe2OG dioxygenase domain-containing protein</fullName>
    </recommendedName>
</protein>
<comment type="similarity">
    <text evidence="1 5">Belongs to the iron/ascorbate-dependent oxidoreductase family.</text>
</comment>
<evidence type="ECO:0000256" key="2">
    <source>
        <dbReference type="ARBA" id="ARBA00022723"/>
    </source>
</evidence>
<keyword evidence="3 5" id="KW-0560">Oxidoreductase</keyword>
<evidence type="ECO:0000256" key="4">
    <source>
        <dbReference type="ARBA" id="ARBA00023004"/>
    </source>
</evidence>
<dbReference type="Gene3D" id="2.60.120.330">
    <property type="entry name" value="B-lactam Antibiotic, Isopenicillin N Synthase, Chain"/>
    <property type="match status" value="1"/>
</dbReference>
<feature type="domain" description="Fe2OG dioxygenase" evidence="6">
    <location>
        <begin position="217"/>
        <end position="318"/>
    </location>
</feature>
<dbReference type="EMBL" id="BSYO01000001">
    <property type="protein sequence ID" value="GMG99019.1"/>
    <property type="molecule type" value="Genomic_DNA"/>
</dbReference>
<dbReference type="PROSITE" id="PS51471">
    <property type="entry name" value="FE2OG_OXY"/>
    <property type="match status" value="1"/>
</dbReference>
<dbReference type="AlphaFoldDB" id="A0AAD3P545"/>
<dbReference type="GO" id="GO:0046872">
    <property type="term" value="F:metal ion binding"/>
    <property type="evidence" value="ECO:0007669"/>
    <property type="project" value="UniProtKB-KW"/>
</dbReference>
<comment type="caution">
    <text evidence="7">The sequence shown here is derived from an EMBL/GenBank/DDBJ whole genome shotgun (WGS) entry which is preliminary data.</text>
</comment>